<proteinExistence type="predicted"/>
<dbReference type="EMBL" id="UINC01001456">
    <property type="protein sequence ID" value="SUZ81132.1"/>
    <property type="molecule type" value="Genomic_DNA"/>
</dbReference>
<dbReference type="PROSITE" id="PS51257">
    <property type="entry name" value="PROKAR_LIPOPROTEIN"/>
    <property type="match status" value="1"/>
</dbReference>
<protein>
    <recommendedName>
        <fullName evidence="2">Lipoprotein</fullName>
    </recommendedName>
</protein>
<accession>A0A381QP62</accession>
<gene>
    <name evidence="1" type="ORF">METZ01_LOCUS33986</name>
</gene>
<sequence length="250" mass="28582">MRKVSFILFIVFALFFTGCASHPVVHPGSLKKGERVWGYSVAAENIFPVMWFRKGLDQDTELGYRIGLPIYGTGVDLSRVVMRKENTWDAMNFAWSYNPNRNFDVTYYRFKESSGGLLSKLKKKKKSSNSVSWKGARFMLIPEGITPDDKSSMRVGFLKGGKISEKFGYEIGYYHDFNSMPLSKVFDSKWNITGKKWKTSTRLDTAYNGRYADYDPMYPGKGSGAPSEYSRATGLSLQVFYYLGRYKKKS</sequence>
<evidence type="ECO:0000313" key="1">
    <source>
        <dbReference type="EMBL" id="SUZ81132.1"/>
    </source>
</evidence>
<name>A0A381QP62_9ZZZZ</name>
<dbReference type="AlphaFoldDB" id="A0A381QP62"/>
<organism evidence="1">
    <name type="scientific">marine metagenome</name>
    <dbReference type="NCBI Taxonomy" id="408172"/>
    <lineage>
        <taxon>unclassified sequences</taxon>
        <taxon>metagenomes</taxon>
        <taxon>ecological metagenomes</taxon>
    </lineage>
</organism>
<evidence type="ECO:0008006" key="2">
    <source>
        <dbReference type="Google" id="ProtNLM"/>
    </source>
</evidence>
<reference evidence="1" key="1">
    <citation type="submission" date="2018-05" db="EMBL/GenBank/DDBJ databases">
        <authorList>
            <person name="Lanie J.A."/>
            <person name="Ng W.-L."/>
            <person name="Kazmierczak K.M."/>
            <person name="Andrzejewski T.M."/>
            <person name="Davidsen T.M."/>
            <person name="Wayne K.J."/>
            <person name="Tettelin H."/>
            <person name="Glass J.I."/>
            <person name="Rusch D."/>
            <person name="Podicherti R."/>
            <person name="Tsui H.-C.T."/>
            <person name="Winkler M.E."/>
        </authorList>
    </citation>
    <scope>NUCLEOTIDE SEQUENCE</scope>
</reference>